<organism evidence="4 5">
    <name type="scientific">Nitrincola lacisaponensis</name>
    <dbReference type="NCBI Taxonomy" id="267850"/>
    <lineage>
        <taxon>Bacteria</taxon>
        <taxon>Pseudomonadati</taxon>
        <taxon>Pseudomonadota</taxon>
        <taxon>Gammaproteobacteria</taxon>
        <taxon>Oceanospirillales</taxon>
        <taxon>Oceanospirillaceae</taxon>
        <taxon>Nitrincola</taxon>
    </lineage>
</organism>
<dbReference type="InterPro" id="IPR051126">
    <property type="entry name" value="Thiosulfate_sulfurtransferase"/>
</dbReference>
<feature type="domain" description="Rhodanese" evidence="3">
    <location>
        <begin position="161"/>
        <end position="272"/>
    </location>
</feature>
<dbReference type="PROSITE" id="PS00683">
    <property type="entry name" value="RHODANESE_2"/>
    <property type="match status" value="1"/>
</dbReference>
<reference evidence="4 5" key="1">
    <citation type="journal article" date="2005" name="Int. J. Syst. Evol. Microbiol.">
        <title>Nitrincola lacisaponensis gen. nov., sp. nov., a novel alkaliphilic bacterium isolated from an alkaline, saline lake.</title>
        <authorList>
            <person name="Dimitriu P.A."/>
            <person name="Shukla S.K."/>
            <person name="Conradt J."/>
            <person name="Marquez M.C."/>
            <person name="Ventosa A."/>
            <person name="Maglia A."/>
            <person name="Peyton B.M."/>
            <person name="Pinkart H.C."/>
            <person name="Mormile M.R."/>
        </authorList>
    </citation>
    <scope>NUCLEOTIDE SEQUENCE [LARGE SCALE GENOMIC DNA]</scope>
    <source>
        <strain evidence="4 5">4CA</strain>
    </source>
</reference>
<evidence type="ECO:0000313" key="5">
    <source>
        <dbReference type="Proteomes" id="UP000027318"/>
    </source>
</evidence>
<dbReference type="SMART" id="SM00450">
    <property type="entry name" value="RHOD"/>
    <property type="match status" value="2"/>
</dbReference>
<sequence>MLFSLISAHSLATDTPAIVNADWLHENLGRTDLRIIDVRAPEQFNQGHIEGAVNIYYMRLFDENFNIPRLDQLRQQFSEAGIDASTEVIALDDGSFIWAARLYWLLETLGHPRVSMLNVGHGDWPEGLLPVTTEAKQPEMAEFIPQVDNSRLQTKLGTLLAIDKKPILDGRSSRHYLGQESTATRFGHIPSAQNFPCSQNFETQGEFTRMRDLTALAPVYESLPKDEEIILYCDGGAEAALNYVVMQALGYRVSVYDGSWLEWGNDAALPIHNPSAEQAGE</sequence>
<feature type="domain" description="Rhodanese" evidence="3">
    <location>
        <begin position="29"/>
        <end position="133"/>
    </location>
</feature>
<dbReference type="PANTHER" id="PTHR43855:SF1">
    <property type="entry name" value="THIOSULFATE SULFURTRANSFERASE"/>
    <property type="match status" value="1"/>
</dbReference>
<dbReference type="PROSITE" id="PS50206">
    <property type="entry name" value="RHODANESE_3"/>
    <property type="match status" value="2"/>
</dbReference>
<dbReference type="InterPro" id="IPR001763">
    <property type="entry name" value="Rhodanese-like_dom"/>
</dbReference>
<dbReference type="Gene3D" id="3.40.250.10">
    <property type="entry name" value="Rhodanese-like domain"/>
    <property type="match status" value="2"/>
</dbReference>
<dbReference type="SUPFAM" id="SSF52821">
    <property type="entry name" value="Rhodanese/Cell cycle control phosphatase"/>
    <property type="match status" value="2"/>
</dbReference>
<dbReference type="AlphaFoldDB" id="A0A063Y0S2"/>
<dbReference type="InterPro" id="IPR036873">
    <property type="entry name" value="Rhodanese-like_dom_sf"/>
</dbReference>
<gene>
    <name evidence="4" type="ORF">ADINL_2423</name>
</gene>
<keyword evidence="1" id="KW-0677">Repeat</keyword>
<dbReference type="Pfam" id="PF00581">
    <property type="entry name" value="Rhodanese"/>
    <property type="match status" value="2"/>
</dbReference>
<dbReference type="STRING" id="267850.ADINL_2423"/>
<proteinExistence type="predicted"/>
<dbReference type="EMBL" id="JMSZ01000032">
    <property type="protein sequence ID" value="KDE39294.1"/>
    <property type="molecule type" value="Genomic_DNA"/>
</dbReference>
<accession>A0A063Y0S2</accession>
<keyword evidence="2 4" id="KW-0808">Transferase</keyword>
<evidence type="ECO:0000259" key="3">
    <source>
        <dbReference type="PROSITE" id="PS50206"/>
    </source>
</evidence>
<comment type="caution">
    <text evidence="4">The sequence shown here is derived from an EMBL/GenBank/DDBJ whole genome shotgun (WGS) entry which is preliminary data.</text>
</comment>
<dbReference type="InterPro" id="IPR001307">
    <property type="entry name" value="Thiosulphate_STrfase_CS"/>
</dbReference>
<dbReference type="CDD" id="cd01448">
    <property type="entry name" value="TST_Repeat_1"/>
    <property type="match status" value="1"/>
</dbReference>
<dbReference type="GO" id="GO:0004792">
    <property type="term" value="F:thiosulfate-cyanide sulfurtransferase activity"/>
    <property type="evidence" value="ECO:0007669"/>
    <property type="project" value="InterPro"/>
</dbReference>
<evidence type="ECO:0000256" key="1">
    <source>
        <dbReference type="ARBA" id="ARBA00022737"/>
    </source>
</evidence>
<name>A0A063Y0S2_9GAMM</name>
<evidence type="ECO:0000256" key="2">
    <source>
        <dbReference type="RuleBase" id="RU000507"/>
    </source>
</evidence>
<protein>
    <recommendedName>
        <fullName evidence="2">Sulfurtransferase</fullName>
    </recommendedName>
</protein>
<dbReference type="PANTHER" id="PTHR43855">
    <property type="entry name" value="THIOSULFATE SULFURTRANSFERASE"/>
    <property type="match status" value="1"/>
</dbReference>
<dbReference type="Proteomes" id="UP000027318">
    <property type="component" value="Unassembled WGS sequence"/>
</dbReference>
<evidence type="ECO:0000313" key="4">
    <source>
        <dbReference type="EMBL" id="KDE39294.1"/>
    </source>
</evidence>
<keyword evidence="5" id="KW-1185">Reference proteome</keyword>